<proteinExistence type="predicted"/>
<evidence type="ECO:0000313" key="1">
    <source>
        <dbReference type="EMBL" id="GAA2006204.1"/>
    </source>
</evidence>
<dbReference type="Gene3D" id="3.40.50.300">
    <property type="entry name" value="P-loop containing nucleotide triphosphate hydrolases"/>
    <property type="match status" value="1"/>
</dbReference>
<dbReference type="Proteomes" id="UP001499854">
    <property type="component" value="Unassembled WGS sequence"/>
</dbReference>
<sequence>MSDEQQVYARYVSWLDQQVMIGGRGDGLSTSDMDPSTVFWLGKLAPFAPAQDGVDRRGRMDPCAIGLRVRPSTPAPWSFIATIEACAWTRLDDGRWEKSDTISVPVPTTVEAGAAGLAVGADALERAFAGAGLPHLRAEIQVTDESWRDGEPELIIQLVNTSTPTSPKGQGYLFESSIAVSGLQTKPFVLEALPDSFRYDRRMPALGINCGVIRDDIGNLSTTDTIVVDRRRPQYAFGATSTDCLDLTFERLAAQPVATLTELVDAYAGWGNKHWSEDRLQQRATLEGWTAQMITDAAAAAGEHRDELDRLRHGVRTLKNEPLLMRAFALMNESMAHAGRGRVDRWRPFQIGFIVATLPGLLKDGAEWPTVETIWFATGGGKTEVYLGLLVLAVFYDRLRGKRAGITAWSRFPLRLLSLQQTQRFANALGAAELVRRKHAIGGDQIGLGYFVGRSSTPNEIPVFPNDQNEVNVEDPAMPAKYQVLIACPFCGSDRLRMKFDRAKWRLCHLCDAQDCPSSGEPLPVYVVDQEIYRFLPPVVIGTLDKAALIAMQGGMRAFVDGPAGECERPGHGFTYARRSKRPNGCLVPDCKAGVRLLTPKSRGDFAPSYRLQDELHLLRDSLGAVDSHYESLLDTLQSTLAGSSAKIIASSATLTGFERQAEVLYQRAGRVFPQPGPSAGESFWSEETEDLLRRFVAVWPRGVTLEWVSDRTTTIVQQSIRRLREDPAGICSEIGVDVSHAQRLIDLYGTNVVYGTTLRDVEAAQRSLGTQVPVSPLNSVQLTGGSLFEDVKTALERLTHPETNFDDRVHVVTASSMMSHGVDLDRLNIMTVLGMPLTTAEFIQTTARVGRTYPGLVYVVLKVGRERDASTFAHFAPFIEQGDRFVEPIPVTRTSRRVLELTLPAAIEARRLFVHEPASPGERLTMVDHLRRYFAMGAISPKAETDACAGALGLPPDAHLARDDVDAQLEVYFARLSNPGYGAKWPNQLLTRQPMRSLRDVETSVPITDD</sequence>
<evidence type="ECO:0000313" key="2">
    <source>
        <dbReference type="Proteomes" id="UP001499854"/>
    </source>
</evidence>
<dbReference type="CDD" id="cd18785">
    <property type="entry name" value="SF2_C"/>
    <property type="match status" value="1"/>
</dbReference>
<organism evidence="1 2">
    <name type="scientific">Catenulispora subtropica</name>
    <dbReference type="NCBI Taxonomy" id="450798"/>
    <lineage>
        <taxon>Bacteria</taxon>
        <taxon>Bacillati</taxon>
        <taxon>Actinomycetota</taxon>
        <taxon>Actinomycetes</taxon>
        <taxon>Catenulisporales</taxon>
        <taxon>Catenulisporaceae</taxon>
        <taxon>Catenulispora</taxon>
    </lineage>
</organism>
<dbReference type="RefSeq" id="WP_344662974.1">
    <property type="nucleotide sequence ID" value="NZ_BAAAQM010000090.1"/>
</dbReference>
<gene>
    <name evidence="1" type="ORF">GCM10009838_85610</name>
</gene>
<evidence type="ECO:0008006" key="3">
    <source>
        <dbReference type="Google" id="ProtNLM"/>
    </source>
</evidence>
<dbReference type="EMBL" id="BAAAQM010000090">
    <property type="protein sequence ID" value="GAA2006204.1"/>
    <property type="molecule type" value="Genomic_DNA"/>
</dbReference>
<keyword evidence="2" id="KW-1185">Reference proteome</keyword>
<reference evidence="2" key="1">
    <citation type="journal article" date="2019" name="Int. J. Syst. Evol. Microbiol.">
        <title>The Global Catalogue of Microorganisms (GCM) 10K type strain sequencing project: providing services to taxonomists for standard genome sequencing and annotation.</title>
        <authorList>
            <consortium name="The Broad Institute Genomics Platform"/>
            <consortium name="The Broad Institute Genome Sequencing Center for Infectious Disease"/>
            <person name="Wu L."/>
            <person name="Ma J."/>
        </authorList>
    </citation>
    <scope>NUCLEOTIDE SEQUENCE [LARGE SCALE GENOMIC DNA]</scope>
    <source>
        <strain evidence="2">JCM 16013</strain>
    </source>
</reference>
<comment type="caution">
    <text evidence="1">The sequence shown here is derived from an EMBL/GenBank/DDBJ whole genome shotgun (WGS) entry which is preliminary data.</text>
</comment>
<dbReference type="SUPFAM" id="SSF52540">
    <property type="entry name" value="P-loop containing nucleoside triphosphate hydrolases"/>
    <property type="match status" value="1"/>
</dbReference>
<accession>A0ABP5ES25</accession>
<dbReference type="InterPro" id="IPR027417">
    <property type="entry name" value="P-loop_NTPase"/>
</dbReference>
<name>A0ABP5ES25_9ACTN</name>
<protein>
    <recommendedName>
        <fullName evidence="3">Helicase domain protein</fullName>
    </recommendedName>
</protein>